<proteinExistence type="predicted"/>
<accession>A0A8H5BU86</accession>
<dbReference type="PROSITE" id="PS50837">
    <property type="entry name" value="NACHT"/>
    <property type="match status" value="1"/>
</dbReference>
<dbReference type="AlphaFoldDB" id="A0A8H5BU86"/>
<sequence>MAERTLDDSRPHNSDLGGSMFRQASDIHIHGGTFNAYGSNEKDERDEKKRIADSMALLDSRMEQGAPYDAAAREDVPKCHEHTRVAIMEGVHKWAASQEPDACPLMWMYGPAGSGKTTIMQSVAETFDKEGSLAASFFFSRLSAGRPREKGNFITTLSRQLSLCIPTLQPLLADALMDPSIVTKSLTKQLDALVIGPLNKLDVAQIGPRHIFLVDGLDECNGDTAQQDILNLLEQFVRDAHHPIRILVASRSLSHLRAFFSQARIAAIAATTPLDNDYQSDADVKRFLDLEFAKIRAEHPSRDGLPPQWPSCPDVEILVARASGQFIYASVVMKFIAGHGRHPVESLQTIINSKAGDGARSYEELDAVYAQVLSTIEAENVEFVQTLMGCLLLGDDAYYLARVVQTEATGIIDVVFMLHAGTTEARINRMHPLITTKHGGRIQFSHASFPDYLLDSARSKGFFLDMRRVHCSLACYWFESFSAHFKSYPDGGVIPRSAVGYKPLNFPTGYVRVSDGKDGEIFLEPVYHCLQAEWTPRLRHNILSVDVCTALKFDHNAYFWEGDKLSGWALVSLLNLTFWAEQNHRLSSADTEHFRGRLQSELLGLSLSLTDRRMFATMLTWFRHFRVSRAWIDMEQSHGVFQFAILKAFFNSRFLLHDDIQLASCMWLCQTLVPGMAMNGSFFSDESLYSEIALRYARSRAADGWRTYFNQSLTIMLSKAGPSEELASFLVQNVLSLCNDKFDPKSMQSHDKDEFFMAICIYLYECGIPFHSEHQHRPGFNSHDWLCGVCLHFDPFSAECQDVELSRDPAVKPVRIAEGEVLQPLQMNPALRVIPGVLLLWLQAWIIWLANAMMQLFPVVA</sequence>
<evidence type="ECO:0000256" key="2">
    <source>
        <dbReference type="SAM" id="MobiDB-lite"/>
    </source>
</evidence>
<feature type="compositionally biased region" description="Basic and acidic residues" evidence="2">
    <location>
        <begin position="1"/>
        <end position="13"/>
    </location>
</feature>
<feature type="domain" description="NACHT" evidence="3">
    <location>
        <begin position="104"/>
        <end position="252"/>
    </location>
</feature>
<evidence type="ECO:0000256" key="1">
    <source>
        <dbReference type="ARBA" id="ARBA00022737"/>
    </source>
</evidence>
<dbReference type="PANTHER" id="PTHR10039:SF17">
    <property type="entry name" value="FUNGAL STAND N-TERMINAL GOODBYE DOMAIN-CONTAINING PROTEIN-RELATED"/>
    <property type="match status" value="1"/>
</dbReference>
<dbReference type="InterPro" id="IPR056884">
    <property type="entry name" value="NPHP3-like_N"/>
</dbReference>
<gene>
    <name evidence="4" type="ORF">D9619_009467</name>
</gene>
<keyword evidence="5" id="KW-1185">Reference proteome</keyword>
<dbReference type="SUPFAM" id="SSF52540">
    <property type="entry name" value="P-loop containing nucleoside triphosphate hydrolases"/>
    <property type="match status" value="1"/>
</dbReference>
<comment type="caution">
    <text evidence="4">The sequence shown here is derived from an EMBL/GenBank/DDBJ whole genome shotgun (WGS) entry which is preliminary data.</text>
</comment>
<dbReference type="PANTHER" id="PTHR10039">
    <property type="entry name" value="AMELOGENIN"/>
    <property type="match status" value="1"/>
</dbReference>
<reference evidence="4 5" key="1">
    <citation type="journal article" date="2020" name="ISME J.">
        <title>Uncovering the hidden diversity of litter-decomposition mechanisms in mushroom-forming fungi.</title>
        <authorList>
            <person name="Floudas D."/>
            <person name="Bentzer J."/>
            <person name="Ahren D."/>
            <person name="Johansson T."/>
            <person name="Persson P."/>
            <person name="Tunlid A."/>
        </authorList>
    </citation>
    <scope>NUCLEOTIDE SEQUENCE [LARGE SCALE GENOMIC DNA]</scope>
    <source>
        <strain evidence="4 5">CBS 101986</strain>
    </source>
</reference>
<name>A0A8H5BU86_9AGAR</name>
<evidence type="ECO:0000313" key="5">
    <source>
        <dbReference type="Proteomes" id="UP000567179"/>
    </source>
</evidence>
<protein>
    <recommendedName>
        <fullName evidence="3">NACHT domain-containing protein</fullName>
    </recommendedName>
</protein>
<dbReference type="Pfam" id="PF24883">
    <property type="entry name" value="NPHP3_N"/>
    <property type="match status" value="1"/>
</dbReference>
<dbReference type="Proteomes" id="UP000567179">
    <property type="component" value="Unassembled WGS sequence"/>
</dbReference>
<feature type="region of interest" description="Disordered" evidence="2">
    <location>
        <begin position="1"/>
        <end position="22"/>
    </location>
</feature>
<dbReference type="InterPro" id="IPR027417">
    <property type="entry name" value="P-loop_NTPase"/>
</dbReference>
<keyword evidence="1" id="KW-0677">Repeat</keyword>
<organism evidence="4 5">
    <name type="scientific">Psilocybe cf. subviscida</name>
    <dbReference type="NCBI Taxonomy" id="2480587"/>
    <lineage>
        <taxon>Eukaryota</taxon>
        <taxon>Fungi</taxon>
        <taxon>Dikarya</taxon>
        <taxon>Basidiomycota</taxon>
        <taxon>Agaricomycotina</taxon>
        <taxon>Agaricomycetes</taxon>
        <taxon>Agaricomycetidae</taxon>
        <taxon>Agaricales</taxon>
        <taxon>Agaricineae</taxon>
        <taxon>Strophariaceae</taxon>
        <taxon>Psilocybe</taxon>
    </lineage>
</organism>
<dbReference type="Gene3D" id="3.40.50.300">
    <property type="entry name" value="P-loop containing nucleotide triphosphate hydrolases"/>
    <property type="match status" value="1"/>
</dbReference>
<dbReference type="InterPro" id="IPR007111">
    <property type="entry name" value="NACHT_NTPase"/>
</dbReference>
<evidence type="ECO:0000313" key="4">
    <source>
        <dbReference type="EMBL" id="KAF5329629.1"/>
    </source>
</evidence>
<dbReference type="OrthoDB" id="7464126at2759"/>
<evidence type="ECO:0000259" key="3">
    <source>
        <dbReference type="PROSITE" id="PS50837"/>
    </source>
</evidence>
<dbReference type="EMBL" id="JAACJJ010000002">
    <property type="protein sequence ID" value="KAF5329629.1"/>
    <property type="molecule type" value="Genomic_DNA"/>
</dbReference>